<evidence type="ECO:0000259" key="2">
    <source>
        <dbReference type="Pfam" id="PF17746"/>
    </source>
</evidence>
<dbReference type="EMBL" id="UIDG01000430">
    <property type="protein sequence ID" value="SUS07677.1"/>
    <property type="molecule type" value="Genomic_DNA"/>
</dbReference>
<dbReference type="Pfam" id="PF03749">
    <property type="entry name" value="SfsA"/>
    <property type="match status" value="1"/>
</dbReference>
<feature type="domain" description="Sugar fermentation stimulation protein C-terminal" evidence="1">
    <location>
        <begin position="83"/>
        <end position="224"/>
    </location>
</feature>
<dbReference type="GO" id="GO:0003677">
    <property type="term" value="F:DNA binding"/>
    <property type="evidence" value="ECO:0007669"/>
    <property type="project" value="InterPro"/>
</dbReference>
<evidence type="ECO:0000313" key="3">
    <source>
        <dbReference type="EMBL" id="SUS07677.1"/>
    </source>
</evidence>
<dbReference type="Gene3D" id="2.40.50.580">
    <property type="match status" value="1"/>
</dbReference>
<dbReference type="CDD" id="cd22359">
    <property type="entry name" value="SfsA-like_bacterial"/>
    <property type="match status" value="1"/>
</dbReference>
<dbReference type="Pfam" id="PF17746">
    <property type="entry name" value="SfsA_N"/>
    <property type="match status" value="1"/>
</dbReference>
<dbReference type="InterPro" id="IPR005224">
    <property type="entry name" value="SfsA"/>
</dbReference>
<proteinExistence type="inferred from homology"/>
<evidence type="ECO:0000259" key="1">
    <source>
        <dbReference type="Pfam" id="PF03749"/>
    </source>
</evidence>
<gene>
    <name evidence="3" type="primary">sfsA</name>
    <name evidence="3" type="ORF">DF3PB_4860002</name>
</gene>
<accession>A0A380TI40</accession>
<dbReference type="InterPro" id="IPR041465">
    <property type="entry name" value="SfsA_N"/>
</dbReference>
<dbReference type="InterPro" id="IPR040452">
    <property type="entry name" value="SfsA_C"/>
</dbReference>
<dbReference type="Gene3D" id="3.40.1350.60">
    <property type="match status" value="1"/>
</dbReference>
<dbReference type="AlphaFoldDB" id="A0A380TI40"/>
<dbReference type="NCBIfam" id="TIGR00230">
    <property type="entry name" value="sfsA"/>
    <property type="match status" value="1"/>
</dbReference>
<reference evidence="3" key="1">
    <citation type="submission" date="2018-07" db="EMBL/GenBank/DDBJ databases">
        <authorList>
            <person name="Quirk P.G."/>
            <person name="Krulwich T.A."/>
        </authorList>
    </citation>
    <scope>NUCLEOTIDE SEQUENCE</scope>
</reference>
<dbReference type="HAMAP" id="MF_00095">
    <property type="entry name" value="SfsA"/>
    <property type="match status" value="1"/>
</dbReference>
<dbReference type="PANTHER" id="PTHR30545">
    <property type="entry name" value="SUGAR FERMENTATION STIMULATION PROTEIN A"/>
    <property type="match status" value="1"/>
</dbReference>
<organism evidence="3">
    <name type="scientific">metagenome</name>
    <dbReference type="NCBI Taxonomy" id="256318"/>
    <lineage>
        <taxon>unclassified sequences</taxon>
        <taxon>metagenomes</taxon>
    </lineage>
</organism>
<name>A0A380TI40_9ZZZZ</name>
<protein>
    <submittedName>
        <fullName evidence="3">Sugar fermentation stimulation protein homolog</fullName>
    </submittedName>
</protein>
<sequence>MQFSQPLLRGTLVKRYKRFFAEVALADGSVVTAHCPNPGSMLSVNTPGSVVWLSEATNPARTLKYTWELIEVGDTLVGVNTNLPNRLAVEAVQDGAIPALAGYERLRREVRYGTGSRIDLLLEDGQRPTCFVEIKNVTLRRGAGATQPVEFPDSVTERGLKHLHELMAVAQAGQRSVMLFIAQRSDAPSFRVAADIDPRYAQALQQAVVAGVEVLCYSCDVSPAGVRVTAPVTIELPA</sequence>
<dbReference type="PANTHER" id="PTHR30545:SF2">
    <property type="entry name" value="SUGAR FERMENTATION STIMULATION PROTEIN A"/>
    <property type="match status" value="1"/>
</dbReference>
<feature type="domain" description="SfsA N-terminal OB" evidence="2">
    <location>
        <begin position="13"/>
        <end position="79"/>
    </location>
</feature>